<dbReference type="InterPro" id="IPR019137">
    <property type="entry name" value="Nck-associated_protein-1"/>
</dbReference>
<evidence type="ECO:0000313" key="3">
    <source>
        <dbReference type="Proteomes" id="UP000595437"/>
    </source>
</evidence>
<dbReference type="EMBL" id="CP045907">
    <property type="protein sequence ID" value="QQP35605.1"/>
    <property type="molecule type" value="Genomic_DNA"/>
</dbReference>
<proteinExistence type="inferred from homology"/>
<dbReference type="Proteomes" id="UP000595437">
    <property type="component" value="Chromosome 18"/>
</dbReference>
<accession>A0A7T8JVP8</accession>
<protein>
    <submittedName>
        <fullName evidence="2">Uncharacterized protein</fullName>
    </submittedName>
</protein>
<dbReference type="GO" id="GO:0048812">
    <property type="term" value="P:neuron projection morphogenesis"/>
    <property type="evidence" value="ECO:0007669"/>
    <property type="project" value="TreeGrafter"/>
</dbReference>
<evidence type="ECO:0000256" key="1">
    <source>
        <dbReference type="ARBA" id="ARBA00037947"/>
    </source>
</evidence>
<evidence type="ECO:0000313" key="2">
    <source>
        <dbReference type="EMBL" id="QQP35605.1"/>
    </source>
</evidence>
<keyword evidence="3" id="KW-1185">Reference proteome</keyword>
<name>A0A7T8JVP8_CALRO</name>
<dbReference type="Pfam" id="PF09735">
    <property type="entry name" value="Nckap1"/>
    <property type="match status" value="1"/>
</dbReference>
<organism evidence="2 3">
    <name type="scientific">Caligus rogercresseyi</name>
    <name type="common">Sea louse</name>
    <dbReference type="NCBI Taxonomy" id="217165"/>
    <lineage>
        <taxon>Eukaryota</taxon>
        <taxon>Metazoa</taxon>
        <taxon>Ecdysozoa</taxon>
        <taxon>Arthropoda</taxon>
        <taxon>Crustacea</taxon>
        <taxon>Multicrustacea</taxon>
        <taxon>Hexanauplia</taxon>
        <taxon>Copepoda</taxon>
        <taxon>Siphonostomatoida</taxon>
        <taxon>Caligidae</taxon>
        <taxon>Caligus</taxon>
    </lineage>
</organism>
<dbReference type="GO" id="GO:0031209">
    <property type="term" value="C:SCAR complex"/>
    <property type="evidence" value="ECO:0007669"/>
    <property type="project" value="TreeGrafter"/>
</dbReference>
<sequence length="117" mass="13211">AQLDGHSNNIHCLANAINQIFGAVFSICGRDDIEDRLKEFLALASSSLLRLAQENVKEEIRNRESVYILLDMIVQKSPFLSMDLLESCFPYTLLRNSYHIVHKMSNMQIAAIAQKAS</sequence>
<gene>
    <name evidence="2" type="ORF">FKW44_023876</name>
</gene>
<dbReference type="OrthoDB" id="548214at2759"/>
<dbReference type="GO" id="GO:0030031">
    <property type="term" value="P:cell projection assembly"/>
    <property type="evidence" value="ECO:0007669"/>
    <property type="project" value="TreeGrafter"/>
</dbReference>
<dbReference type="PANTHER" id="PTHR12093:SF10">
    <property type="entry name" value="MEMBRANE-ASSOCIATED PROTEIN HEM"/>
    <property type="match status" value="1"/>
</dbReference>
<dbReference type="GO" id="GO:0030866">
    <property type="term" value="P:cortical actin cytoskeleton organization"/>
    <property type="evidence" value="ECO:0007669"/>
    <property type="project" value="TreeGrafter"/>
</dbReference>
<dbReference type="AlphaFoldDB" id="A0A7T8JVP8"/>
<feature type="non-terminal residue" evidence="2">
    <location>
        <position position="1"/>
    </location>
</feature>
<dbReference type="PANTHER" id="PTHR12093">
    <property type="entry name" value="NCK-ASSOCIATED PROTEIN 1"/>
    <property type="match status" value="1"/>
</dbReference>
<reference evidence="3" key="1">
    <citation type="submission" date="2021-01" db="EMBL/GenBank/DDBJ databases">
        <title>Caligus Genome Assembly.</title>
        <authorList>
            <person name="Gallardo-Escarate C."/>
        </authorList>
    </citation>
    <scope>NUCLEOTIDE SEQUENCE [LARGE SCALE GENOMIC DNA]</scope>
</reference>
<comment type="similarity">
    <text evidence="1">Belongs to the HEM-1/HEM-2 family.</text>
</comment>
<dbReference type="GO" id="GO:0016477">
    <property type="term" value="P:cell migration"/>
    <property type="evidence" value="ECO:0007669"/>
    <property type="project" value="TreeGrafter"/>
</dbReference>